<evidence type="ECO:0000256" key="4">
    <source>
        <dbReference type="ARBA" id="ARBA00022528"/>
    </source>
</evidence>
<proteinExistence type="inferred from homology"/>
<evidence type="ECO:0000256" key="2">
    <source>
        <dbReference type="ARBA" id="ARBA00004229"/>
    </source>
</evidence>
<dbReference type="GO" id="GO:0032543">
    <property type="term" value="P:mitochondrial translation"/>
    <property type="evidence" value="ECO:0007669"/>
    <property type="project" value="TreeGrafter"/>
</dbReference>
<dbReference type="SMART" id="SM01382">
    <property type="entry name" value="Ribosomal_L2_C"/>
    <property type="match status" value="1"/>
</dbReference>
<evidence type="ECO:0000259" key="11">
    <source>
        <dbReference type="SMART" id="SM01383"/>
    </source>
</evidence>
<dbReference type="SUPFAM" id="SSF50249">
    <property type="entry name" value="Nucleic acid-binding proteins"/>
    <property type="match status" value="1"/>
</dbReference>
<dbReference type="SUPFAM" id="SSF50104">
    <property type="entry name" value="Translation proteins SH3-like domain"/>
    <property type="match status" value="1"/>
</dbReference>
<dbReference type="Pfam" id="PF03947">
    <property type="entry name" value="Ribosomal_L2_C"/>
    <property type="match status" value="1"/>
</dbReference>
<dbReference type="PANTHER" id="PTHR13691">
    <property type="entry name" value="RIBOSOMAL PROTEIN L2"/>
    <property type="match status" value="1"/>
</dbReference>
<dbReference type="InterPro" id="IPR014722">
    <property type="entry name" value="Rib_uL2_dom2"/>
</dbReference>
<dbReference type="InterPro" id="IPR008991">
    <property type="entry name" value="Translation_prot_SH3-like_sf"/>
</dbReference>
<keyword evidence="6 12" id="KW-0689">Ribosomal protein</keyword>
<feature type="compositionally biased region" description="Low complexity" evidence="9">
    <location>
        <begin position="256"/>
        <end position="266"/>
    </location>
</feature>
<dbReference type="Gene3D" id="4.10.950.10">
    <property type="entry name" value="Ribosomal protein L2, domain 3"/>
    <property type="match status" value="1"/>
</dbReference>
<dbReference type="FunFam" id="4.10.950.10:FF:000001">
    <property type="entry name" value="50S ribosomal protein L2"/>
    <property type="match status" value="1"/>
</dbReference>
<feature type="domain" description="Large ribosomal subunit protein uL2 C-terminal" evidence="10">
    <location>
        <begin position="124"/>
        <end position="250"/>
    </location>
</feature>
<comment type="similarity">
    <text evidence="3">Belongs to the universal ribosomal protein uL2 family.</text>
</comment>
<gene>
    <name evidence="12" type="primary">rpl2</name>
</gene>
<dbReference type="PROSITE" id="PS00467">
    <property type="entry name" value="RIBOSOMAL_L2"/>
    <property type="match status" value="1"/>
</dbReference>
<dbReference type="InterPro" id="IPR002171">
    <property type="entry name" value="Ribosomal_uL2"/>
</dbReference>
<dbReference type="InterPro" id="IPR014726">
    <property type="entry name" value="Ribosomal_uL2_dom3"/>
</dbReference>
<dbReference type="GO" id="GO:0005762">
    <property type="term" value="C:mitochondrial large ribosomal subunit"/>
    <property type="evidence" value="ECO:0007669"/>
    <property type="project" value="TreeGrafter"/>
</dbReference>
<accession>A0A4Y5SFW2</accession>
<dbReference type="GO" id="GO:0003735">
    <property type="term" value="F:structural constituent of ribosome"/>
    <property type="evidence" value="ECO:0007669"/>
    <property type="project" value="InterPro"/>
</dbReference>
<dbReference type="AlphaFoldDB" id="A0A4Y5SFW2"/>
<dbReference type="PANTHER" id="PTHR13691:SF72">
    <property type="entry name" value="EXPRESSED PROTEIN"/>
    <property type="match status" value="1"/>
</dbReference>
<dbReference type="PIRSF" id="PIRSF002158">
    <property type="entry name" value="Ribosomal_L2"/>
    <property type="match status" value="1"/>
</dbReference>
<keyword evidence="7 12" id="KW-0496">Mitochondrion</keyword>
<dbReference type="Gene3D" id="2.40.50.140">
    <property type="entry name" value="Nucleic acid-binding proteins"/>
    <property type="match status" value="1"/>
</dbReference>
<evidence type="ECO:0000259" key="10">
    <source>
        <dbReference type="SMART" id="SM01382"/>
    </source>
</evidence>
<keyword evidence="8" id="KW-0687">Ribonucleoprotein</keyword>
<evidence type="ECO:0000256" key="1">
    <source>
        <dbReference type="ARBA" id="ARBA00004173"/>
    </source>
</evidence>
<dbReference type="GO" id="GO:0003723">
    <property type="term" value="F:RNA binding"/>
    <property type="evidence" value="ECO:0007669"/>
    <property type="project" value="InterPro"/>
</dbReference>
<keyword evidence="5" id="KW-0934">Plastid</keyword>
<feature type="domain" description="Large ribosomal subunit protein uL2 RNA-binding" evidence="11">
    <location>
        <begin position="42"/>
        <end position="118"/>
    </location>
</feature>
<name>A0A4Y5SFW2_9STRA</name>
<protein>
    <submittedName>
        <fullName evidence="12">Ribosomal protein L2</fullName>
    </submittedName>
</protein>
<dbReference type="EMBL" id="MH800316">
    <property type="protein sequence ID" value="QDA21765.1"/>
    <property type="molecule type" value="Genomic_DNA"/>
</dbReference>
<dbReference type="InterPro" id="IPR022671">
    <property type="entry name" value="Ribosomal_uL2_CS"/>
</dbReference>
<dbReference type="InterPro" id="IPR005880">
    <property type="entry name" value="Ribosomal_uL2_bac/org-type"/>
</dbReference>
<keyword evidence="4" id="KW-0150">Chloroplast</keyword>
<organism evidence="12">
    <name type="scientific">Proschkinia sp. SZCZR1824</name>
    <dbReference type="NCBI Taxonomy" id="2588390"/>
    <lineage>
        <taxon>Eukaryota</taxon>
        <taxon>Sar</taxon>
        <taxon>Stramenopiles</taxon>
        <taxon>Ochrophyta</taxon>
        <taxon>Bacillariophyta</taxon>
        <taxon>Bacillariophyceae</taxon>
        <taxon>Bacillariophycidae</taxon>
        <taxon>Naviculales</taxon>
        <taxon>Proschkiniaceae</taxon>
        <taxon>Proschkinia</taxon>
    </lineage>
</organism>
<evidence type="ECO:0000256" key="8">
    <source>
        <dbReference type="ARBA" id="ARBA00023274"/>
    </source>
</evidence>
<reference evidence="12" key="1">
    <citation type="journal article" date="2019" name="Mitochondrial DNA Part B Resour">
        <title>Complete mitochondrial genome of a rare diatom (Bacillariophyta) Proschkinia and its phylogenetic and taxonomic implications.</title>
        <authorList>
            <person name="Gastineau R."/>
            <person name="Kim S.-Y."/>
            <person name="Lemieux C."/>
            <person name="Turmel M."/>
            <person name="Witkowski A."/>
            <person name="Park J.-G."/>
            <person name="Kim B.-S."/>
            <person name="Mann D.G."/>
            <person name="Theriot E.C."/>
        </authorList>
    </citation>
    <scope>NUCLEOTIDE SEQUENCE</scope>
</reference>
<feature type="compositionally biased region" description="Basic and acidic residues" evidence="9">
    <location>
        <begin position="229"/>
        <end position="239"/>
    </location>
</feature>
<dbReference type="NCBIfam" id="TIGR01171">
    <property type="entry name" value="rplB_bact"/>
    <property type="match status" value="1"/>
</dbReference>
<feature type="region of interest" description="Disordered" evidence="9">
    <location>
        <begin position="224"/>
        <end position="266"/>
    </location>
</feature>
<dbReference type="Gene3D" id="2.30.30.30">
    <property type="match status" value="1"/>
</dbReference>
<geneLocation type="mitochondrion" evidence="12"/>
<comment type="subcellular location">
    <subcellularLocation>
        <location evidence="1">Mitochondrion</location>
    </subcellularLocation>
    <subcellularLocation>
        <location evidence="2">Plastid</location>
        <location evidence="2">Chloroplast</location>
    </subcellularLocation>
</comment>
<dbReference type="InterPro" id="IPR022669">
    <property type="entry name" value="Ribosomal_uL2_C"/>
</dbReference>
<dbReference type="InterPro" id="IPR012340">
    <property type="entry name" value="NA-bd_OB-fold"/>
</dbReference>
<dbReference type="Pfam" id="PF00181">
    <property type="entry name" value="Ribosomal_L2_N"/>
    <property type="match status" value="1"/>
</dbReference>
<evidence type="ECO:0000256" key="9">
    <source>
        <dbReference type="SAM" id="MobiDB-lite"/>
    </source>
</evidence>
<sequence>MIIKIKNFSTLSLQHSTKLDKNNLAKNPLLKTKIQKLSRSFGKNNSGKITVSHKGGGQKRRYRNIDFNRLTNSVGIITTIEYDPNRSSFIASVYEIENNSFVYILAPKNLKIGDIVKSGLKAEPKIGHCLPIINIPVGSYIHNVSISINKPAQISRSAGTFSKLVENTLKQAKIELSSGEKRFLSPYCYATIGTVSNEFSFSEILGKAGRSRWLNIRPTVRGVAMNPVDHPHGGGEGKKSGKNKTPWGKNNKKGKTSTSTNKLIIK</sequence>
<dbReference type="SMART" id="SM01383">
    <property type="entry name" value="Ribosomal_L2"/>
    <property type="match status" value="1"/>
</dbReference>
<dbReference type="GO" id="GO:0016740">
    <property type="term" value="F:transferase activity"/>
    <property type="evidence" value="ECO:0007669"/>
    <property type="project" value="InterPro"/>
</dbReference>
<evidence type="ECO:0000256" key="5">
    <source>
        <dbReference type="ARBA" id="ARBA00022640"/>
    </source>
</evidence>
<dbReference type="InterPro" id="IPR022666">
    <property type="entry name" value="Ribosomal_uL2_RNA-bd_dom"/>
</dbReference>
<dbReference type="GO" id="GO:0009507">
    <property type="term" value="C:chloroplast"/>
    <property type="evidence" value="ECO:0007669"/>
    <property type="project" value="UniProtKB-SubCell"/>
</dbReference>
<evidence type="ECO:0000256" key="7">
    <source>
        <dbReference type="ARBA" id="ARBA00023128"/>
    </source>
</evidence>
<evidence type="ECO:0000256" key="6">
    <source>
        <dbReference type="ARBA" id="ARBA00022980"/>
    </source>
</evidence>
<evidence type="ECO:0000313" key="12">
    <source>
        <dbReference type="EMBL" id="QDA21765.1"/>
    </source>
</evidence>
<evidence type="ECO:0000256" key="3">
    <source>
        <dbReference type="ARBA" id="ARBA00005636"/>
    </source>
</evidence>